<keyword evidence="1" id="KW-1133">Transmembrane helix</keyword>
<gene>
    <name evidence="2" type="ORF">BK750_00055</name>
</gene>
<comment type="caution">
    <text evidence="2">The sequence shown here is derived from an EMBL/GenBank/DDBJ whole genome shotgun (WGS) entry which is preliminary data.</text>
</comment>
<dbReference type="EMBL" id="MOOS01000002">
    <property type="protein sequence ID" value="OUB78416.1"/>
    <property type="molecule type" value="Genomic_DNA"/>
</dbReference>
<reference evidence="2 3" key="1">
    <citation type="submission" date="2016-10" db="EMBL/GenBank/DDBJ databases">
        <title>Comparative genomics of Bacillus thuringiensis reveals a path to pathogens against multiple invertebrate hosts.</title>
        <authorList>
            <person name="Zheng J."/>
            <person name="Gao Q."/>
            <person name="Liu H."/>
            <person name="Peng D."/>
            <person name="Ruan L."/>
            <person name="Sun M."/>
        </authorList>
    </citation>
    <scope>NUCLEOTIDE SEQUENCE [LARGE SCALE GENOMIC DNA]</scope>
    <source>
        <strain evidence="2">BGSC 4CF1</strain>
    </source>
</reference>
<organism evidence="2 3">
    <name type="scientific">Bacillus thuringiensis subsp. jegathesan</name>
    <dbReference type="NCBI Taxonomy" id="56955"/>
    <lineage>
        <taxon>Bacteria</taxon>
        <taxon>Bacillati</taxon>
        <taxon>Bacillota</taxon>
        <taxon>Bacilli</taxon>
        <taxon>Bacillales</taxon>
        <taxon>Bacillaceae</taxon>
        <taxon>Bacillus</taxon>
        <taxon>Bacillus cereus group</taxon>
    </lineage>
</organism>
<evidence type="ECO:0000256" key="1">
    <source>
        <dbReference type="SAM" id="Phobius"/>
    </source>
</evidence>
<evidence type="ECO:0000313" key="3">
    <source>
        <dbReference type="Proteomes" id="UP000194853"/>
    </source>
</evidence>
<sequence>MFRKVSRKVKSNKHVKKVRGFVGKNMESTISITFGGNFAFYVVWFFITNIISFTVIAFLLMSVLGMDFSLTKIISMCSSFIISIGFLTYLYKQEKAKKIESDQEAKN</sequence>
<proteinExistence type="predicted"/>
<dbReference type="RefSeq" id="WP_086403526.1">
    <property type="nucleotide sequence ID" value="NZ_MOOS01000002.1"/>
</dbReference>
<accession>A0A9X6MH75</accession>
<dbReference type="AlphaFoldDB" id="A0A9X6MH75"/>
<protein>
    <submittedName>
        <fullName evidence="2">Uncharacterized protein</fullName>
    </submittedName>
</protein>
<evidence type="ECO:0000313" key="2">
    <source>
        <dbReference type="EMBL" id="OUB78416.1"/>
    </source>
</evidence>
<name>A0A9X6MH75_BACTJ</name>
<feature type="transmembrane region" description="Helical" evidence="1">
    <location>
        <begin position="38"/>
        <end position="61"/>
    </location>
</feature>
<keyword evidence="1" id="KW-0472">Membrane</keyword>
<keyword evidence="1" id="KW-0812">Transmembrane</keyword>
<dbReference type="Proteomes" id="UP000194853">
    <property type="component" value="Unassembled WGS sequence"/>
</dbReference>
<feature type="transmembrane region" description="Helical" evidence="1">
    <location>
        <begin position="73"/>
        <end position="91"/>
    </location>
</feature>